<dbReference type="Pfam" id="PF01077">
    <property type="entry name" value="NIR_SIR"/>
    <property type="match status" value="1"/>
</dbReference>
<evidence type="ECO:0000256" key="2">
    <source>
        <dbReference type="ARBA" id="ARBA00022617"/>
    </source>
</evidence>
<evidence type="ECO:0000256" key="5">
    <source>
        <dbReference type="ARBA" id="ARBA00023004"/>
    </source>
</evidence>
<evidence type="ECO:0000256" key="6">
    <source>
        <dbReference type="ARBA" id="ARBA00023014"/>
    </source>
</evidence>
<evidence type="ECO:0000256" key="1">
    <source>
        <dbReference type="ARBA" id="ARBA00022485"/>
    </source>
</evidence>
<evidence type="ECO:0000256" key="3">
    <source>
        <dbReference type="ARBA" id="ARBA00022723"/>
    </source>
</evidence>
<feature type="domain" description="Nitrite/Sulfite reductase ferredoxin-like" evidence="8">
    <location>
        <begin position="43"/>
        <end position="106"/>
    </location>
</feature>
<evidence type="ECO:0000256" key="4">
    <source>
        <dbReference type="ARBA" id="ARBA00023002"/>
    </source>
</evidence>
<dbReference type="EMBL" id="JACRWE010000005">
    <property type="protein sequence ID" value="MBC5997589.1"/>
    <property type="molecule type" value="Genomic_DNA"/>
</dbReference>
<dbReference type="InterPro" id="IPR051329">
    <property type="entry name" value="NIR_SIR_4Fe-4S"/>
</dbReference>
<dbReference type="PANTHER" id="PTHR32439:SF9">
    <property type="entry name" value="BLR3264 PROTEIN"/>
    <property type="match status" value="1"/>
</dbReference>
<evidence type="ECO:0000259" key="8">
    <source>
        <dbReference type="Pfam" id="PF03460"/>
    </source>
</evidence>
<keyword evidence="5" id="KW-0408">Iron</keyword>
<evidence type="ECO:0000313" key="9">
    <source>
        <dbReference type="EMBL" id="MBC5997589.1"/>
    </source>
</evidence>
<dbReference type="InterPro" id="IPR005117">
    <property type="entry name" value="NiRdtase/SiRdtase_haem-b_fer"/>
</dbReference>
<dbReference type="RefSeq" id="WP_153971815.1">
    <property type="nucleotide sequence ID" value="NZ_JACRWE010000005.1"/>
</dbReference>
<dbReference type="Gene3D" id="3.90.480.10">
    <property type="entry name" value="Sulfite Reductase Hemoprotein,Domain 2"/>
    <property type="match status" value="1"/>
</dbReference>
<dbReference type="SUPFAM" id="SSF55124">
    <property type="entry name" value="Nitrite/Sulfite reductase N-terminal domain-like"/>
    <property type="match status" value="2"/>
</dbReference>
<evidence type="ECO:0000313" key="10">
    <source>
        <dbReference type="Proteomes" id="UP000609849"/>
    </source>
</evidence>
<dbReference type="InterPro" id="IPR036136">
    <property type="entry name" value="Nit/Sulf_reduc_fer-like_dom_sf"/>
</dbReference>
<keyword evidence="3" id="KW-0479">Metal-binding</keyword>
<keyword evidence="1" id="KW-0004">4Fe-4S</keyword>
<name>A0ABR7JRS9_9FIRM</name>
<feature type="domain" description="Nitrite/Sulfite reductase ferredoxin-like" evidence="8">
    <location>
        <begin position="302"/>
        <end position="366"/>
    </location>
</feature>
<organism evidence="9 10">
    <name type="scientific">Romboutsia faecis</name>
    <dbReference type="NCBI Taxonomy" id="2764597"/>
    <lineage>
        <taxon>Bacteria</taxon>
        <taxon>Bacillati</taxon>
        <taxon>Bacillota</taxon>
        <taxon>Clostridia</taxon>
        <taxon>Peptostreptococcales</taxon>
        <taxon>Peptostreptococcaceae</taxon>
        <taxon>Romboutsia</taxon>
    </lineage>
</organism>
<gene>
    <name evidence="9" type="ORF">H8923_12510</name>
</gene>
<dbReference type="InterPro" id="IPR006067">
    <property type="entry name" value="NO2/SO3_Rdtase_4Fe4S_dom"/>
</dbReference>
<comment type="caution">
    <text evidence="9">The sequence shown here is derived from an EMBL/GenBank/DDBJ whole genome shotgun (WGS) entry which is preliminary data.</text>
</comment>
<dbReference type="SUPFAM" id="SSF56014">
    <property type="entry name" value="Nitrite and sulphite reductase 4Fe-4S domain-like"/>
    <property type="match status" value="2"/>
</dbReference>
<accession>A0ABR7JRS9</accession>
<keyword evidence="4" id="KW-0560">Oxidoreductase</keyword>
<dbReference type="PANTHER" id="PTHR32439">
    <property type="entry name" value="FERREDOXIN--NITRITE REDUCTASE, CHLOROPLASTIC"/>
    <property type="match status" value="1"/>
</dbReference>
<keyword evidence="6" id="KW-0411">Iron-sulfur</keyword>
<dbReference type="InterPro" id="IPR045854">
    <property type="entry name" value="NO2/SO3_Rdtase_4Fe4S_sf"/>
</dbReference>
<dbReference type="Proteomes" id="UP000609849">
    <property type="component" value="Unassembled WGS sequence"/>
</dbReference>
<dbReference type="Pfam" id="PF03460">
    <property type="entry name" value="NIR_SIR_ferr"/>
    <property type="match status" value="2"/>
</dbReference>
<dbReference type="Gene3D" id="3.30.413.10">
    <property type="entry name" value="Sulfite Reductase Hemoprotein, domain 1"/>
    <property type="match status" value="2"/>
</dbReference>
<evidence type="ECO:0000259" key="7">
    <source>
        <dbReference type="Pfam" id="PF01077"/>
    </source>
</evidence>
<proteinExistence type="predicted"/>
<reference evidence="9 10" key="1">
    <citation type="submission" date="2020-08" db="EMBL/GenBank/DDBJ databases">
        <authorList>
            <person name="Liu C."/>
            <person name="Sun Q."/>
        </authorList>
    </citation>
    <scope>NUCLEOTIDE SEQUENCE [LARGE SCALE GENOMIC DNA]</scope>
    <source>
        <strain evidence="9 10">NSJ-18</strain>
    </source>
</reference>
<keyword evidence="10" id="KW-1185">Reference proteome</keyword>
<protein>
    <submittedName>
        <fullName evidence="9">Nitrite/sulfite reductase</fullName>
    </submittedName>
</protein>
<feature type="domain" description="Nitrite/sulphite reductase 4Fe-4S" evidence="7">
    <location>
        <begin position="118"/>
        <end position="270"/>
    </location>
</feature>
<sequence length="516" mass="57595">MEHLKNMLLEEIDSFRELGHRFENKEVSSADFKATSGGMGVYAHRGGEEFMIRLRIPSGILNTEELKLVYNLAKDKNLDSVHTTTRQAIQLHGLSIDEICDVMKEAMNNGIYTRGGGGNFPRNVSISPLSGVDKEEVFDVTPYAQAVNNHFMNKITTYKLPRKLKVSFSSSDKDTGNAGIADLGFMATKKDGKDYFKVYLTGGLGKNAAKAIEFDELIETKDVLYHVEAITNFFMAEGDYLNKNKARSRYITARMGEESALECYKKHLAEVKVKNNLDLEVTPKEYNKSGVKINLNNNRLIEQKQEGLYTVYFHPIGGILKLDTLKLILDRIENVEDVEIRLSMSEGMYIRNLNGDEAKDLLEITKNLGGETKLEQSSACIGVPICQIGIAKSQSLLDEILSYFNEKGFNKDVLPSLRISGCNNSCGTHQIGLLGFAGKKKRINDVVTEAFEIHMNGKLGKDDAKLGSAVGDIARDDIPKFLYELAVKVDALGITYDEFIVNQTSDFNEIINKYLV</sequence>
<keyword evidence="2" id="KW-0349">Heme</keyword>